<dbReference type="EMBL" id="BMES01000003">
    <property type="protein sequence ID" value="GGH32269.1"/>
    <property type="molecule type" value="Genomic_DNA"/>
</dbReference>
<dbReference type="AlphaFoldDB" id="A0A917MJY8"/>
<dbReference type="RefSeq" id="WP_188519962.1">
    <property type="nucleotide sequence ID" value="NZ_BMES01000003.1"/>
</dbReference>
<dbReference type="InterPro" id="IPR028087">
    <property type="entry name" value="Tad_N"/>
</dbReference>
<dbReference type="InterPro" id="IPR036465">
    <property type="entry name" value="vWFA_dom_sf"/>
</dbReference>
<accession>A0A917MJY8</accession>
<dbReference type="Gene3D" id="3.40.50.410">
    <property type="entry name" value="von Willebrand factor, type A domain"/>
    <property type="match status" value="1"/>
</dbReference>
<keyword evidence="3" id="KW-1185">Reference proteome</keyword>
<comment type="caution">
    <text evidence="2">The sequence shown here is derived from an EMBL/GenBank/DDBJ whole genome shotgun (WGS) entry which is preliminary data.</text>
</comment>
<protein>
    <recommendedName>
        <fullName evidence="1">VWFA domain-containing protein</fullName>
    </recommendedName>
</protein>
<reference evidence="2" key="1">
    <citation type="journal article" date="2014" name="Int. J. Syst. Evol. Microbiol.">
        <title>Complete genome sequence of Corynebacterium casei LMG S-19264T (=DSM 44701T), isolated from a smear-ripened cheese.</title>
        <authorList>
            <consortium name="US DOE Joint Genome Institute (JGI-PGF)"/>
            <person name="Walter F."/>
            <person name="Albersmeier A."/>
            <person name="Kalinowski J."/>
            <person name="Ruckert C."/>
        </authorList>
    </citation>
    <scope>NUCLEOTIDE SEQUENCE</scope>
    <source>
        <strain evidence="2">CGMCC 1.12214</strain>
    </source>
</reference>
<proteinExistence type="predicted"/>
<feature type="domain" description="VWFA" evidence="1">
    <location>
        <begin position="149"/>
        <end position="397"/>
    </location>
</feature>
<dbReference type="Pfam" id="PF13400">
    <property type="entry name" value="Tad"/>
    <property type="match status" value="1"/>
</dbReference>
<evidence type="ECO:0000259" key="1">
    <source>
        <dbReference type="PROSITE" id="PS50234"/>
    </source>
</evidence>
<organism evidence="2 3">
    <name type="scientific">Alsobacter metallidurans</name>
    <dbReference type="NCBI Taxonomy" id="340221"/>
    <lineage>
        <taxon>Bacteria</taxon>
        <taxon>Pseudomonadati</taxon>
        <taxon>Pseudomonadota</taxon>
        <taxon>Alphaproteobacteria</taxon>
        <taxon>Hyphomicrobiales</taxon>
        <taxon>Alsobacteraceae</taxon>
        <taxon>Alsobacter</taxon>
    </lineage>
</organism>
<dbReference type="InterPro" id="IPR002035">
    <property type="entry name" value="VWF_A"/>
</dbReference>
<dbReference type="SUPFAM" id="SSF53300">
    <property type="entry name" value="vWA-like"/>
    <property type="match status" value="1"/>
</dbReference>
<evidence type="ECO:0000313" key="2">
    <source>
        <dbReference type="EMBL" id="GGH32269.1"/>
    </source>
</evidence>
<dbReference type="Proteomes" id="UP000603912">
    <property type="component" value="Unassembled WGS sequence"/>
</dbReference>
<dbReference type="SMART" id="SM00327">
    <property type="entry name" value="VWA"/>
    <property type="match status" value="1"/>
</dbReference>
<evidence type="ECO:0000313" key="3">
    <source>
        <dbReference type="Proteomes" id="UP000603912"/>
    </source>
</evidence>
<name>A0A917MJY8_9HYPH</name>
<gene>
    <name evidence="2" type="ORF">GCM10007036_44010</name>
</gene>
<reference evidence="2" key="2">
    <citation type="submission" date="2020-09" db="EMBL/GenBank/DDBJ databases">
        <authorList>
            <person name="Sun Q."/>
            <person name="Zhou Y."/>
        </authorList>
    </citation>
    <scope>NUCLEOTIDE SEQUENCE</scope>
    <source>
        <strain evidence="2">CGMCC 1.12214</strain>
    </source>
</reference>
<sequence>MSILNRFKTDARGSVSTLFAVSIIPMLLAVGSAVDYDRLLAMRARVQAAADATALAMARQAGDLSDADIQSKGTTFFEAAFAANWADAGANRIAKDFVRTALTISKTADKKVVVDVQGLYPTTFMKMAGKTEMALAAAGQAAWGVRKIEVAMVLDNTGSMASSNKITELKKAAKNLVTTLEAASKETDQVKIALVPFNTQVHLDTAWKNETWLDFSTNAVNKATWQGCVADRNSGYDTNDSPMAKYPAVQTCQWGTALAPVRPLSTDFAGLRTSVDAMNAVGNTNITIGLAWGLAALSPGAPLTGGAAFGTDGVEKFMILLTDGDNTQNRFGDSVYQMDTRTKAACDEVKKSANKITLYTVRVINGNAALLKSCATDSSKFFDVTSASQLDAVFKRIASDITSIRLTM</sequence>
<dbReference type="PROSITE" id="PS50234">
    <property type="entry name" value="VWFA"/>
    <property type="match status" value="1"/>
</dbReference>